<evidence type="ECO:0000313" key="3">
    <source>
        <dbReference type="Proteomes" id="UP001458880"/>
    </source>
</evidence>
<gene>
    <name evidence="2" type="ORF">QE152_g10623</name>
</gene>
<feature type="compositionally biased region" description="Polar residues" evidence="1">
    <location>
        <begin position="841"/>
        <end position="851"/>
    </location>
</feature>
<feature type="compositionally biased region" description="Basic and acidic residues" evidence="1">
    <location>
        <begin position="1504"/>
        <end position="1514"/>
    </location>
</feature>
<feature type="region of interest" description="Disordered" evidence="1">
    <location>
        <begin position="268"/>
        <end position="288"/>
    </location>
</feature>
<dbReference type="Proteomes" id="UP001458880">
    <property type="component" value="Unassembled WGS sequence"/>
</dbReference>
<dbReference type="EMBL" id="JASPKY010000098">
    <property type="protein sequence ID" value="KAK9737603.1"/>
    <property type="molecule type" value="Genomic_DNA"/>
</dbReference>
<feature type="region of interest" description="Disordered" evidence="1">
    <location>
        <begin position="731"/>
        <end position="859"/>
    </location>
</feature>
<feature type="region of interest" description="Disordered" evidence="1">
    <location>
        <begin position="667"/>
        <end position="687"/>
    </location>
</feature>
<dbReference type="GO" id="GO:0005694">
    <property type="term" value="C:chromosome"/>
    <property type="evidence" value="ECO:0007669"/>
    <property type="project" value="TreeGrafter"/>
</dbReference>
<feature type="compositionally biased region" description="Basic residues" evidence="1">
    <location>
        <begin position="1362"/>
        <end position="1377"/>
    </location>
</feature>
<comment type="caution">
    <text evidence="2">The sequence shown here is derived from an EMBL/GenBank/DDBJ whole genome shotgun (WGS) entry which is preliminary data.</text>
</comment>
<dbReference type="PANTHER" id="PTHR21603">
    <property type="entry name" value="ANTIGEN KI-67-LIKE PROTEIN"/>
    <property type="match status" value="1"/>
</dbReference>
<reference evidence="2 3" key="1">
    <citation type="journal article" date="2024" name="BMC Genomics">
        <title>De novo assembly and annotation of Popillia japonica's genome with initial clues to its potential as an invasive pest.</title>
        <authorList>
            <person name="Cucini C."/>
            <person name="Boschi S."/>
            <person name="Funari R."/>
            <person name="Cardaioli E."/>
            <person name="Iannotti N."/>
            <person name="Marturano G."/>
            <person name="Paoli F."/>
            <person name="Bruttini M."/>
            <person name="Carapelli A."/>
            <person name="Frati F."/>
            <person name="Nardi F."/>
        </authorList>
    </citation>
    <scope>NUCLEOTIDE SEQUENCE [LARGE SCALE GENOMIC DNA]</scope>
    <source>
        <strain evidence="2">DMR45628</strain>
    </source>
</reference>
<dbReference type="PANTHER" id="PTHR21603:SF18">
    <property type="entry name" value="ANTIGEN KI-67-LIKE PROTEIN"/>
    <property type="match status" value="1"/>
</dbReference>
<evidence type="ECO:0000313" key="2">
    <source>
        <dbReference type="EMBL" id="KAK9737603.1"/>
    </source>
</evidence>
<feature type="compositionally biased region" description="Basic residues" evidence="1">
    <location>
        <begin position="1542"/>
        <end position="1556"/>
    </location>
</feature>
<dbReference type="GO" id="GO:0005634">
    <property type="term" value="C:nucleus"/>
    <property type="evidence" value="ECO:0007669"/>
    <property type="project" value="TreeGrafter"/>
</dbReference>
<feature type="region of interest" description="Disordered" evidence="1">
    <location>
        <begin position="214"/>
        <end position="234"/>
    </location>
</feature>
<feature type="compositionally biased region" description="Basic and acidic residues" evidence="1">
    <location>
        <begin position="1582"/>
        <end position="1592"/>
    </location>
</feature>
<proteinExistence type="predicted"/>
<dbReference type="GO" id="GO:0007088">
    <property type="term" value="P:regulation of mitotic nuclear division"/>
    <property type="evidence" value="ECO:0007669"/>
    <property type="project" value="TreeGrafter"/>
</dbReference>
<accession>A0AAW1LU94</accession>
<keyword evidence="3" id="KW-1185">Reference proteome</keyword>
<feature type="compositionally biased region" description="Polar residues" evidence="1">
    <location>
        <begin position="1516"/>
        <end position="1526"/>
    </location>
</feature>
<feature type="compositionally biased region" description="Basic and acidic residues" evidence="1">
    <location>
        <begin position="1693"/>
        <end position="1706"/>
    </location>
</feature>
<feature type="region of interest" description="Disordered" evidence="1">
    <location>
        <begin position="383"/>
        <end position="402"/>
    </location>
</feature>
<sequence length="1738" mass="195550">MCHQALNKYYYDYQLWCFTTSTQPKCNIRLKVQTSVPECSVFKTDSNGYTEFLSNGLSNCQINNKPFKGVKYLIPGDVLLLFGKKFVYQNSNLTGEVMNMLQSENRKLFCKEKLKDKMSTKRHTMFIRKNVSKGSISIKGSKTPGPKCTYNIYANDFMVEDIENHPVTPSRASNKEIIQRNRFNNIFNTPQYSKTTDNNHFSFVQYQEINVQIGGSANSSDTPKRKSKFSLTNINDQPPDLIPIDQIANSAKDITMINDISEPFNEVTPEPGLELHSNDSSPVRSYDHQSPQKYDEEVAERISDGCNDEVNNLDESLSISSDEIKEDNAKKSSVSIIDLEKVEHCSARTPIKTDVKTPKSALKLTRDSNVIEAMPAYIRVSTRASMTPDTRKSPKTRSEKKKILNESTNIISQLERRNNSNINLTAGPIFSTITPPRRYSERIISTRRNSELIPSRRSEVVNIPIQTEQLQNQTYQPILTDSVSSKQSVSPPGSLQKSSSGSSLAVLINDANITRRRSQKPGAPTPIQLAQNADKDIVEEDVVVDEDVVLEDDVEYSSGSSSCHYDSDRENVTNEQRTILSGIETLEKSVLESPSRNVPVNYSQLLQEIDNSVSSNADEMYHSLSDREDGEDSEIFSSETSISHVDNNENVDPRELTDFIPTKRGIKRSRSEVESPHISGNRIKRRQPSTNDLTDLEAIKDLLDIPPDAQPTLFNESTHYESIKDLLDIPTQSEDSSVDGKTSITPRSDLTQNRESMKGFVMPKSPQNKEEGMMNSIVRTPRTQNRISRTPKTPQKIHQTVYKDTPRPPPPDTTPILRRSLRTPKPRKSPGCDSPDHKDVTNLSKTPSAQKTPKRKLQISRCLSEVKAVKGILKTPTNRNRSLSENMEMDTQTPKLQKILPKTPKSQNNSLGNVMEVKQEQKTPKPQKSPKKSLGDAKGVKAIATTPKPQSQSENALADLEKDKRFTLTPKRQKSPATDLNDVREIKGILKPPKIQNEPNNDLTDVRGVKKLLATPKLPKPPKNDLSDVAGVKSILKTPKVQNPPKNDLSDIKGVKKLMATPKAQNPPRNDLSDLKGIRALMRTPGAHKEPNNDLSVVQGVKKLMTTPKTQKTPHNDLTEIKGVRKLMATPKKQNPPKNDLSDVRGVKKLMSTPVVQRGPTNDLTDVRGVKTLLKTPKVQNQPKNDLSNVQGVKKLLATPRSQKSPKNDLTDVRGVKQMFSSLKSPKNDLNDVEGVKKLMKTPKPAQKPPKNDLSDVRGVKQLFAKQKEQKLPQNDLTDVRGVKDLFKILEDNTRSEIDYEGLKEMFRNDSILELENDDRDPFDKLIDRKSYRTYKGKILEWVQDQSKRLENVEKEEPVKVYKTKSTRSNGKSKRKLKVESETETSTVEDAPQRPVRRTRRNAAASNNNDQQEETASIAAVPSTRTRRARNKKNDESEVVDDTVSVRSTRSREKRRKVEVESSEDNDDNVSTAIRGKDKRNSAESSIVEVNLTVPKTRNRRRLIKSENDTEEIFKTPNSTKHTSTPLKAEDKKEESSDKPTKRPTRKAAKNTRVKKQVVVDESDELTGEDTKTIETSSSNHSLHELDNDKSAATRSTRTRNARAKAIQEDASASPPKTRGGKSKQKVTDENISSNKKNTKSTKKRTLYDPEYEATSLNVSKESVINDAQYPLKKGRGRTNRNVNLPRMLQEFEHNLSKNTKTENKTVSKSGRAKRKAVFEEAEPEPVGRVTRSKRTKT</sequence>
<name>A0AAW1LU94_POPJA</name>
<feature type="region of interest" description="Disordered" evidence="1">
    <location>
        <begin position="873"/>
        <end position="985"/>
    </location>
</feature>
<feature type="compositionally biased region" description="Low complexity" evidence="1">
    <location>
        <begin position="488"/>
        <end position="502"/>
    </location>
</feature>
<organism evidence="2 3">
    <name type="scientific">Popillia japonica</name>
    <name type="common">Japanese beetle</name>
    <dbReference type="NCBI Taxonomy" id="7064"/>
    <lineage>
        <taxon>Eukaryota</taxon>
        <taxon>Metazoa</taxon>
        <taxon>Ecdysozoa</taxon>
        <taxon>Arthropoda</taxon>
        <taxon>Hexapoda</taxon>
        <taxon>Insecta</taxon>
        <taxon>Pterygota</taxon>
        <taxon>Neoptera</taxon>
        <taxon>Endopterygota</taxon>
        <taxon>Coleoptera</taxon>
        <taxon>Polyphaga</taxon>
        <taxon>Scarabaeiformia</taxon>
        <taxon>Scarabaeidae</taxon>
        <taxon>Rutelinae</taxon>
        <taxon>Popillia</taxon>
    </lineage>
</organism>
<feature type="compositionally biased region" description="Polar residues" evidence="1">
    <location>
        <begin position="278"/>
        <end position="288"/>
    </location>
</feature>
<feature type="compositionally biased region" description="Basic residues" evidence="1">
    <location>
        <begin position="819"/>
        <end position="828"/>
    </location>
</feature>
<evidence type="ECO:0000256" key="1">
    <source>
        <dbReference type="SAM" id="MobiDB-lite"/>
    </source>
</evidence>
<feature type="compositionally biased region" description="Polar residues" evidence="1">
    <location>
        <begin position="731"/>
        <end position="754"/>
    </location>
</feature>
<feature type="compositionally biased region" description="Basic and acidic residues" evidence="1">
    <location>
        <begin position="1528"/>
        <end position="1541"/>
    </location>
</feature>
<feature type="compositionally biased region" description="Polar residues" evidence="1">
    <location>
        <begin position="777"/>
        <end position="798"/>
    </location>
</feature>
<feature type="region of interest" description="Disordered" evidence="1">
    <location>
        <begin position="482"/>
        <end position="502"/>
    </location>
</feature>
<dbReference type="GO" id="GO:0051983">
    <property type="term" value="P:regulation of chromosome segregation"/>
    <property type="evidence" value="ECO:0007669"/>
    <property type="project" value="TreeGrafter"/>
</dbReference>
<feature type="compositionally biased region" description="Polar residues" evidence="1">
    <location>
        <begin position="875"/>
        <end position="895"/>
    </location>
</feature>
<feature type="region of interest" description="Disordered" evidence="1">
    <location>
        <begin position="1693"/>
        <end position="1738"/>
    </location>
</feature>
<feature type="region of interest" description="Disordered" evidence="1">
    <location>
        <begin position="621"/>
        <end position="655"/>
    </location>
</feature>
<feature type="compositionally biased region" description="Polar residues" evidence="1">
    <location>
        <begin position="635"/>
        <end position="650"/>
    </location>
</feature>
<protein>
    <submittedName>
        <fullName evidence="2">Uncharacterized protein</fullName>
    </submittedName>
</protein>
<feature type="region of interest" description="Disordered" evidence="1">
    <location>
        <begin position="1357"/>
        <end position="1647"/>
    </location>
</feature>